<dbReference type="EMBL" id="MN738903">
    <property type="protein sequence ID" value="QHT30587.1"/>
    <property type="molecule type" value="Genomic_DNA"/>
</dbReference>
<reference evidence="1" key="1">
    <citation type="journal article" date="2020" name="Nature">
        <title>Giant virus diversity and host interactions through global metagenomics.</title>
        <authorList>
            <person name="Schulz F."/>
            <person name="Roux S."/>
            <person name="Paez-Espino D."/>
            <person name="Jungbluth S."/>
            <person name="Walsh D.A."/>
            <person name="Denef V.J."/>
            <person name="McMahon K.D."/>
            <person name="Konstantinidis K.T."/>
            <person name="Eloe-Fadrosh E.A."/>
            <person name="Kyrpides N.C."/>
            <person name="Woyke T."/>
        </authorList>
    </citation>
    <scope>NUCLEOTIDE SEQUENCE</scope>
    <source>
        <strain evidence="1">GVMAG-M-3300009151-35</strain>
    </source>
</reference>
<accession>A0A6C0ENK7</accession>
<dbReference type="AlphaFoldDB" id="A0A6C0ENK7"/>
<proteinExistence type="predicted"/>
<protein>
    <submittedName>
        <fullName evidence="1">Uncharacterized protein</fullName>
    </submittedName>
</protein>
<evidence type="ECO:0000313" key="1">
    <source>
        <dbReference type="EMBL" id="QHT30587.1"/>
    </source>
</evidence>
<name>A0A6C0ENK7_9ZZZZ</name>
<organism evidence="1">
    <name type="scientific">viral metagenome</name>
    <dbReference type="NCBI Taxonomy" id="1070528"/>
    <lineage>
        <taxon>unclassified sequences</taxon>
        <taxon>metagenomes</taxon>
        <taxon>organismal metagenomes</taxon>
    </lineage>
</organism>
<sequence length="98" mass="11640">MEELCEFIRTYAPTAKENLGLSVIQEIDKENYLDDIIKYIDNNLHYHLVHLTDIEYLYDNLCVQAAPIISFKYKNVCCNICEHFDDKRDYWRASITPC</sequence>